<dbReference type="InterPro" id="IPR004499">
    <property type="entry name" value="Pro-tRNA-ligase_IIa_arc-type"/>
</dbReference>
<feature type="domain" description="Aminoacyl-transfer RNA synthetases class-II family profile" evidence="11">
    <location>
        <begin position="215"/>
        <end position="456"/>
    </location>
</feature>
<evidence type="ECO:0000259" key="11">
    <source>
        <dbReference type="PROSITE" id="PS50862"/>
    </source>
</evidence>
<dbReference type="SMART" id="SM00946">
    <property type="entry name" value="ProRS-C_1"/>
    <property type="match status" value="1"/>
</dbReference>
<evidence type="ECO:0000256" key="9">
    <source>
        <dbReference type="ARBA" id="ARBA00047671"/>
    </source>
</evidence>
<dbReference type="Gene3D" id="3.30.110.30">
    <property type="entry name" value="C-terminal domain of ProRS"/>
    <property type="match status" value="1"/>
</dbReference>
<dbReference type="Gene3D" id="3.40.50.800">
    <property type="entry name" value="Anticodon-binding domain"/>
    <property type="match status" value="1"/>
</dbReference>
<dbReference type="HAMAP" id="MF_01571">
    <property type="entry name" value="Pro_tRNA_synth_type3"/>
    <property type="match status" value="1"/>
</dbReference>
<gene>
    <name evidence="12" type="ORF">RNJ44_01539</name>
</gene>
<comment type="catalytic activity">
    <reaction evidence="9">
        <text>tRNA(Pro) + L-proline + ATP = L-prolyl-tRNA(Pro) + AMP + diphosphate</text>
        <dbReference type="Rhea" id="RHEA:14305"/>
        <dbReference type="Rhea" id="RHEA-COMP:9700"/>
        <dbReference type="Rhea" id="RHEA-COMP:9702"/>
        <dbReference type="ChEBI" id="CHEBI:30616"/>
        <dbReference type="ChEBI" id="CHEBI:33019"/>
        <dbReference type="ChEBI" id="CHEBI:60039"/>
        <dbReference type="ChEBI" id="CHEBI:78442"/>
        <dbReference type="ChEBI" id="CHEBI:78532"/>
        <dbReference type="ChEBI" id="CHEBI:456215"/>
        <dbReference type="EC" id="6.1.1.15"/>
    </reaction>
</comment>
<dbReference type="SUPFAM" id="SSF52954">
    <property type="entry name" value="Class II aaRS ABD-related"/>
    <property type="match status" value="1"/>
</dbReference>
<dbReference type="SUPFAM" id="SSF55826">
    <property type="entry name" value="YbaK/ProRS associated domain"/>
    <property type="match status" value="1"/>
</dbReference>
<dbReference type="Pfam" id="PF00587">
    <property type="entry name" value="tRNA-synt_2b"/>
    <property type="match status" value="1"/>
</dbReference>
<dbReference type="CDD" id="cd00862">
    <property type="entry name" value="ProRS_anticodon_zinc"/>
    <property type="match status" value="1"/>
</dbReference>
<evidence type="ECO:0000313" key="13">
    <source>
        <dbReference type="Proteomes" id="UP001623330"/>
    </source>
</evidence>
<dbReference type="Gene3D" id="3.90.960.10">
    <property type="entry name" value="YbaK/aminoacyl-tRNA synthetase-associated domain"/>
    <property type="match status" value="1"/>
</dbReference>
<protein>
    <recommendedName>
        <fullName evidence="2">proline--tRNA ligase</fullName>
        <ecNumber evidence="2">6.1.1.15</ecNumber>
    </recommendedName>
    <alternativeName>
        <fullName evidence="8">Prolyl-tRNA synthetase</fullName>
    </alternativeName>
</protein>
<evidence type="ECO:0000313" key="12">
    <source>
        <dbReference type="EMBL" id="KAL3230176.1"/>
    </source>
</evidence>
<evidence type="ECO:0000256" key="7">
    <source>
        <dbReference type="ARBA" id="ARBA00023146"/>
    </source>
</evidence>
<dbReference type="InterPro" id="IPR002314">
    <property type="entry name" value="aa-tRNA-synt_IIb"/>
</dbReference>
<proteinExistence type="inferred from homology"/>
<dbReference type="EC" id="6.1.1.15" evidence="2"/>
<sequence length="676" mass="76493">MSVEEQFAKLCLADKPADAVAVKSLVFKPKTAKTATPVPIVVVALQSTNTPSPVIAQASGLKDPRLARDDLFKSFFQCDTAKSFTLAHLKSAETEFKLLIDANLKEVSPETALQLNDTLTIKKSELCSYLDQFAEYRQEVDFSVEVKKEAAPAKDKAAKVAQKSAALEDAKLIGITVDKSKDFSGWYQQIVTKGEMLDYYDVSGCYILRPPSYAIWEAIQEYFNAKIRSIGVKNAYFPMFVSSRVLEKEKDHVEGFAPEVAWVTKAGTSDLEEPIAIRPTSETVIYPYYAKWVQSYRDLPLKLNQWNSVVRWEFKHPQPFLRTREFLWQEGHTAFLEKQEAVDEVMQILDFYAGIYEELLAVPVVKGKKTEKEKFAGADFTTTCEGYIPETGRGIQGATSHYLGQNFSKMFNFSVENPLGSEHPKIFAYQNSWGFSTRSIGVMTMIHSDNKGLVIPPRVADNQAVVIPVGITKKTSDEQRKHIHESAKNVEDRLKKASIRAIGDYNDNYTPGWKFSQYELKGIPLRIEIGPKDIEQGQVMIVRRNDSRKYVVKLDELESRVPEILDELHNDLFNKAKELYDSHRVLVNEWKDFVPALNKKNVILAPWCGVMECEEDIKDSSARKDDGEEFEEDDKAPSMGAKSLCIPFEQPALPEGQKCIKCERAAAQYCMFGRSY</sequence>
<evidence type="ECO:0000256" key="10">
    <source>
        <dbReference type="SAM" id="MobiDB-lite"/>
    </source>
</evidence>
<comment type="similarity">
    <text evidence="1">Belongs to the class-II aminoacyl-tRNA synthetase family.</text>
</comment>
<organism evidence="12 13">
    <name type="scientific">Nakaseomyces bracarensis</name>
    <dbReference type="NCBI Taxonomy" id="273131"/>
    <lineage>
        <taxon>Eukaryota</taxon>
        <taxon>Fungi</taxon>
        <taxon>Dikarya</taxon>
        <taxon>Ascomycota</taxon>
        <taxon>Saccharomycotina</taxon>
        <taxon>Saccharomycetes</taxon>
        <taxon>Saccharomycetales</taxon>
        <taxon>Saccharomycetaceae</taxon>
        <taxon>Nakaseomyces</taxon>
    </lineage>
</organism>
<dbReference type="Pfam" id="PF03129">
    <property type="entry name" value="HGTP_anticodon"/>
    <property type="match status" value="1"/>
</dbReference>
<dbReference type="Proteomes" id="UP001623330">
    <property type="component" value="Unassembled WGS sequence"/>
</dbReference>
<keyword evidence="5" id="KW-0067">ATP-binding</keyword>
<evidence type="ECO:0000256" key="2">
    <source>
        <dbReference type="ARBA" id="ARBA00012831"/>
    </source>
</evidence>
<evidence type="ECO:0000256" key="5">
    <source>
        <dbReference type="ARBA" id="ARBA00022840"/>
    </source>
</evidence>
<evidence type="ECO:0000256" key="6">
    <source>
        <dbReference type="ARBA" id="ARBA00022917"/>
    </source>
</evidence>
<keyword evidence="4" id="KW-0547">Nucleotide-binding</keyword>
<accession>A0ABR4NQ51</accession>
<dbReference type="InterPro" id="IPR036621">
    <property type="entry name" value="Anticodon-bd_dom_sf"/>
</dbReference>
<dbReference type="InterPro" id="IPR002316">
    <property type="entry name" value="Pro-tRNA-ligase_IIa"/>
</dbReference>
<comment type="caution">
    <text evidence="12">The sequence shown here is derived from an EMBL/GenBank/DDBJ whole genome shotgun (WGS) entry which is preliminary data.</text>
</comment>
<dbReference type="CDD" id="cd00778">
    <property type="entry name" value="ProRS_core_arch_euk"/>
    <property type="match status" value="1"/>
</dbReference>
<keyword evidence="7" id="KW-0030">Aminoacyl-tRNA synthetase</keyword>
<dbReference type="InterPro" id="IPR016061">
    <property type="entry name" value="Pro-tRNA_ligase_II_C"/>
</dbReference>
<dbReference type="InterPro" id="IPR006195">
    <property type="entry name" value="aa-tRNA-synth_II"/>
</dbReference>
<evidence type="ECO:0000256" key="8">
    <source>
        <dbReference type="ARBA" id="ARBA00029731"/>
    </source>
</evidence>
<reference evidence="12 13" key="1">
    <citation type="submission" date="2024-05" db="EMBL/GenBank/DDBJ databases">
        <title>Long read based assembly of the Candida bracarensis genome reveals expanded adhesin content.</title>
        <authorList>
            <person name="Marcet-Houben M."/>
            <person name="Ksiezopolska E."/>
            <person name="Gabaldon T."/>
        </authorList>
    </citation>
    <scope>NUCLEOTIDE SEQUENCE [LARGE SCALE GENOMIC DNA]</scope>
    <source>
        <strain evidence="12 13">CBM6</strain>
    </source>
</reference>
<dbReference type="InterPro" id="IPR036754">
    <property type="entry name" value="YbaK/aa-tRNA-synt-asso_dom_sf"/>
</dbReference>
<dbReference type="PRINTS" id="PR01046">
    <property type="entry name" value="TRNASYNTHPRO"/>
</dbReference>
<dbReference type="InterPro" id="IPR017449">
    <property type="entry name" value="Pro-tRNA_synth_II"/>
</dbReference>
<dbReference type="InterPro" id="IPR004154">
    <property type="entry name" value="Anticodon-bd"/>
</dbReference>
<dbReference type="GO" id="GO:0016874">
    <property type="term" value="F:ligase activity"/>
    <property type="evidence" value="ECO:0007669"/>
    <property type="project" value="UniProtKB-KW"/>
</dbReference>
<dbReference type="SUPFAM" id="SSF64586">
    <property type="entry name" value="C-terminal domain of ProRS"/>
    <property type="match status" value="1"/>
</dbReference>
<dbReference type="NCBIfam" id="TIGR00408">
    <property type="entry name" value="proS_fam_I"/>
    <property type="match status" value="1"/>
</dbReference>
<feature type="region of interest" description="Disordered" evidence="10">
    <location>
        <begin position="619"/>
        <end position="639"/>
    </location>
</feature>
<dbReference type="PANTHER" id="PTHR43382">
    <property type="entry name" value="PROLYL-TRNA SYNTHETASE"/>
    <property type="match status" value="1"/>
</dbReference>
<dbReference type="InterPro" id="IPR033721">
    <property type="entry name" value="ProRS_core_arch_euk"/>
</dbReference>
<evidence type="ECO:0000256" key="1">
    <source>
        <dbReference type="ARBA" id="ARBA00008226"/>
    </source>
</evidence>
<dbReference type="Pfam" id="PF09180">
    <property type="entry name" value="ProRS-C_1"/>
    <property type="match status" value="1"/>
</dbReference>
<dbReference type="PANTHER" id="PTHR43382:SF2">
    <property type="entry name" value="BIFUNCTIONAL GLUTAMATE_PROLINE--TRNA LIGASE"/>
    <property type="match status" value="1"/>
</dbReference>
<dbReference type="InterPro" id="IPR045864">
    <property type="entry name" value="aa-tRNA-synth_II/BPL/LPL"/>
</dbReference>
<keyword evidence="6" id="KW-0648">Protein biosynthesis</keyword>
<dbReference type="SUPFAM" id="SSF55681">
    <property type="entry name" value="Class II aaRS and biotin synthetases"/>
    <property type="match status" value="1"/>
</dbReference>
<name>A0ABR4NQ51_9SACH</name>
<evidence type="ECO:0000256" key="4">
    <source>
        <dbReference type="ARBA" id="ARBA00022741"/>
    </source>
</evidence>
<dbReference type="PROSITE" id="PS50862">
    <property type="entry name" value="AA_TRNA_LIGASE_II"/>
    <property type="match status" value="1"/>
</dbReference>
<dbReference type="Gene3D" id="3.30.930.10">
    <property type="entry name" value="Bira Bifunctional Protein, Domain 2"/>
    <property type="match status" value="1"/>
</dbReference>
<keyword evidence="13" id="KW-1185">Reference proteome</keyword>
<evidence type="ECO:0000256" key="3">
    <source>
        <dbReference type="ARBA" id="ARBA00022598"/>
    </source>
</evidence>
<keyword evidence="3 12" id="KW-0436">Ligase</keyword>
<dbReference type="EMBL" id="JBEVYD010000010">
    <property type="protein sequence ID" value="KAL3230176.1"/>
    <property type="molecule type" value="Genomic_DNA"/>
</dbReference>